<proteinExistence type="predicted"/>
<protein>
    <submittedName>
        <fullName evidence="1">Uncharacterized protein</fullName>
    </submittedName>
</protein>
<evidence type="ECO:0000313" key="1">
    <source>
        <dbReference type="EMBL" id="TYH96178.1"/>
    </source>
</evidence>
<organism evidence="1 2">
    <name type="scientific">Gossypium tomentosum</name>
    <name type="common">Hawaiian cotton</name>
    <name type="synonym">Gossypium sandvicense</name>
    <dbReference type="NCBI Taxonomy" id="34277"/>
    <lineage>
        <taxon>Eukaryota</taxon>
        <taxon>Viridiplantae</taxon>
        <taxon>Streptophyta</taxon>
        <taxon>Embryophyta</taxon>
        <taxon>Tracheophyta</taxon>
        <taxon>Spermatophyta</taxon>
        <taxon>Magnoliopsida</taxon>
        <taxon>eudicotyledons</taxon>
        <taxon>Gunneridae</taxon>
        <taxon>Pentapetalae</taxon>
        <taxon>rosids</taxon>
        <taxon>malvids</taxon>
        <taxon>Malvales</taxon>
        <taxon>Malvaceae</taxon>
        <taxon>Malvoideae</taxon>
        <taxon>Gossypium</taxon>
    </lineage>
</organism>
<dbReference type="AlphaFoldDB" id="A0A5D2MY21"/>
<dbReference type="Proteomes" id="UP000322667">
    <property type="component" value="Chromosome A12"/>
</dbReference>
<reference evidence="1 2" key="1">
    <citation type="submission" date="2019-07" db="EMBL/GenBank/DDBJ databases">
        <title>WGS assembly of Gossypium tomentosum.</title>
        <authorList>
            <person name="Chen Z.J."/>
            <person name="Sreedasyam A."/>
            <person name="Ando A."/>
            <person name="Song Q."/>
            <person name="De L."/>
            <person name="Hulse-Kemp A."/>
            <person name="Ding M."/>
            <person name="Ye W."/>
            <person name="Kirkbride R."/>
            <person name="Jenkins J."/>
            <person name="Plott C."/>
            <person name="Lovell J."/>
            <person name="Lin Y.-M."/>
            <person name="Vaughn R."/>
            <person name="Liu B."/>
            <person name="Li W."/>
            <person name="Simpson S."/>
            <person name="Scheffler B."/>
            <person name="Saski C."/>
            <person name="Grover C."/>
            <person name="Hu G."/>
            <person name="Conover J."/>
            <person name="Carlson J."/>
            <person name="Shu S."/>
            <person name="Boston L."/>
            <person name="Williams M."/>
            <person name="Peterson D."/>
            <person name="Mcgee K."/>
            <person name="Jones D."/>
            <person name="Wendel J."/>
            <person name="Stelly D."/>
            <person name="Grimwood J."/>
            <person name="Schmutz J."/>
        </authorList>
    </citation>
    <scope>NUCLEOTIDE SEQUENCE [LARGE SCALE GENOMIC DNA]</scope>
    <source>
        <strain evidence="1">7179.01</strain>
    </source>
</reference>
<sequence>MNIKIGQEDKLIEKTSASNATQKVISTKNKLHQPGIEPRSVPWQSTILPLDHWCKLLVYH</sequence>
<accession>A0A5D2MY21</accession>
<evidence type="ECO:0000313" key="2">
    <source>
        <dbReference type="Proteomes" id="UP000322667"/>
    </source>
</evidence>
<dbReference type="EMBL" id="CM017621">
    <property type="protein sequence ID" value="TYH96178.1"/>
    <property type="molecule type" value="Genomic_DNA"/>
</dbReference>
<name>A0A5D2MY21_GOSTO</name>
<gene>
    <name evidence="1" type="ORF">ES332_A12G160500v1</name>
</gene>
<keyword evidence="2" id="KW-1185">Reference proteome</keyword>